<keyword evidence="3" id="KW-1185">Reference proteome</keyword>
<proteinExistence type="predicted"/>
<dbReference type="Proteomes" id="UP000745859">
    <property type="component" value="Unassembled WGS sequence"/>
</dbReference>
<dbReference type="Pfam" id="PF00535">
    <property type="entry name" value="Glycos_transf_2"/>
    <property type="match status" value="1"/>
</dbReference>
<feature type="domain" description="Glycosyltransferase 2-like" evidence="1">
    <location>
        <begin position="7"/>
        <end position="122"/>
    </location>
</feature>
<dbReference type="Gene3D" id="3.90.550.10">
    <property type="entry name" value="Spore Coat Polysaccharide Biosynthesis Protein SpsA, Chain A"/>
    <property type="match status" value="1"/>
</dbReference>
<comment type="caution">
    <text evidence="2">The sequence shown here is derived from an EMBL/GenBank/DDBJ whole genome shotgun (WGS) entry which is preliminary data.</text>
</comment>
<organism evidence="2 3">
    <name type="scientific">Wenyingzhuangia heitensis</name>
    <dbReference type="NCBI Taxonomy" id="1487859"/>
    <lineage>
        <taxon>Bacteria</taxon>
        <taxon>Pseudomonadati</taxon>
        <taxon>Bacteroidota</taxon>
        <taxon>Flavobacteriia</taxon>
        <taxon>Flavobacteriales</taxon>
        <taxon>Flavobacteriaceae</taxon>
        <taxon>Wenyingzhuangia</taxon>
    </lineage>
</organism>
<gene>
    <name evidence="2" type="ORF">FHR24_001915</name>
</gene>
<protein>
    <submittedName>
        <fullName evidence="2">Glycosyltransferase involved in cell wall biosynthesis</fullName>
    </submittedName>
</protein>
<evidence type="ECO:0000313" key="3">
    <source>
        <dbReference type="Proteomes" id="UP000745859"/>
    </source>
</evidence>
<dbReference type="PANTHER" id="PTHR22916:SF3">
    <property type="entry name" value="UDP-GLCNAC:BETAGAL BETA-1,3-N-ACETYLGLUCOSAMINYLTRANSFERASE-LIKE PROTEIN 1"/>
    <property type="match status" value="1"/>
</dbReference>
<accession>A0ABX0U9F5</accession>
<dbReference type="InterPro" id="IPR001173">
    <property type="entry name" value="Glyco_trans_2-like"/>
</dbReference>
<dbReference type="RefSeq" id="WP_167187506.1">
    <property type="nucleotide sequence ID" value="NZ_JAASQL010000002.1"/>
</dbReference>
<evidence type="ECO:0000313" key="2">
    <source>
        <dbReference type="EMBL" id="NIJ45447.1"/>
    </source>
</evidence>
<dbReference type="PANTHER" id="PTHR22916">
    <property type="entry name" value="GLYCOSYLTRANSFERASE"/>
    <property type="match status" value="1"/>
</dbReference>
<name>A0ABX0U9F5_9FLAO</name>
<dbReference type="CDD" id="cd00761">
    <property type="entry name" value="Glyco_tranf_GTA_type"/>
    <property type="match status" value="1"/>
</dbReference>
<dbReference type="EMBL" id="JAASQL010000002">
    <property type="protein sequence ID" value="NIJ45447.1"/>
    <property type="molecule type" value="Genomic_DNA"/>
</dbReference>
<dbReference type="SUPFAM" id="SSF53448">
    <property type="entry name" value="Nucleotide-diphospho-sugar transferases"/>
    <property type="match status" value="1"/>
</dbReference>
<dbReference type="InterPro" id="IPR029044">
    <property type="entry name" value="Nucleotide-diphossugar_trans"/>
</dbReference>
<sequence>MQQPLVSIITPCYNSEKFITETIHSVLNQTYQNWELLITDDGSIDNSISIIQSFADKDDRIQLYTIKNGGAAVARNHSIKLSNGDYIAFLDSDDVWSPQKLEKQIDFMEINNYPISYTSYQRMTEDSVLLNQTVIVLQRVNYKDMLGANKIGCLTAVYNKNILGKIYMPLIRKRQDYALWLKILKTTPYAYGLGDVLAVYRIRNTSLSAKKTEMLKWNWLLFRQVEKKSIIVSIYYVLYNVYNKLLHR</sequence>
<reference evidence="2 3" key="1">
    <citation type="submission" date="2020-03" db="EMBL/GenBank/DDBJ databases">
        <title>Genomic Encyclopedia of Type Strains, Phase IV (KMG-IV): sequencing the most valuable type-strain genomes for metagenomic binning, comparative biology and taxonomic classification.</title>
        <authorList>
            <person name="Goeker M."/>
        </authorList>
    </citation>
    <scope>NUCLEOTIDE SEQUENCE [LARGE SCALE GENOMIC DNA]</scope>
    <source>
        <strain evidence="2 3">DSM 101599</strain>
    </source>
</reference>
<evidence type="ECO:0000259" key="1">
    <source>
        <dbReference type="Pfam" id="PF00535"/>
    </source>
</evidence>